<organism evidence="2 3">
    <name type="scientific">Candidatus Pseudogracilibacillus intestinigallinarum</name>
    <dbReference type="NCBI Taxonomy" id="2838742"/>
    <lineage>
        <taxon>Bacteria</taxon>
        <taxon>Bacillati</taxon>
        <taxon>Bacillota</taxon>
        <taxon>Bacilli</taxon>
        <taxon>Bacillales</taxon>
        <taxon>Bacillaceae</taxon>
        <taxon>Pseudogracilibacillus</taxon>
    </lineage>
</organism>
<feature type="transmembrane region" description="Helical" evidence="1">
    <location>
        <begin position="240"/>
        <end position="261"/>
    </location>
</feature>
<evidence type="ECO:0000313" key="3">
    <source>
        <dbReference type="Proteomes" id="UP000823937"/>
    </source>
</evidence>
<gene>
    <name evidence="2" type="primary">spoIIIAE</name>
    <name evidence="2" type="ORF">H9895_08140</name>
</gene>
<keyword evidence="1" id="KW-0812">Transmembrane</keyword>
<dbReference type="EMBL" id="DXHX01000123">
    <property type="protein sequence ID" value="HIV75029.1"/>
    <property type="molecule type" value="Genomic_DNA"/>
</dbReference>
<feature type="transmembrane region" description="Helical" evidence="1">
    <location>
        <begin position="306"/>
        <end position="332"/>
    </location>
</feature>
<dbReference type="Pfam" id="PF09546">
    <property type="entry name" value="Spore_III_AE"/>
    <property type="match status" value="1"/>
</dbReference>
<feature type="transmembrane region" description="Helical" evidence="1">
    <location>
        <begin position="164"/>
        <end position="188"/>
    </location>
</feature>
<comment type="caution">
    <text evidence="2">The sequence shown here is derived from an EMBL/GenBank/DDBJ whole genome shotgun (WGS) entry which is preliminary data.</text>
</comment>
<dbReference type="AlphaFoldDB" id="A0A9D1PML1"/>
<dbReference type="NCBIfam" id="TIGR02829">
    <property type="entry name" value="spore_III_AE"/>
    <property type="match status" value="1"/>
</dbReference>
<dbReference type="InterPro" id="IPR014194">
    <property type="entry name" value="Spore_III_AE"/>
</dbReference>
<evidence type="ECO:0000313" key="2">
    <source>
        <dbReference type="EMBL" id="HIV75029.1"/>
    </source>
</evidence>
<protein>
    <submittedName>
        <fullName evidence="2">Stage III sporulation protein AE</fullName>
    </submittedName>
</protein>
<accession>A0A9D1PML1</accession>
<evidence type="ECO:0000256" key="1">
    <source>
        <dbReference type="SAM" id="Phobius"/>
    </source>
</evidence>
<name>A0A9D1PML1_9BACI</name>
<proteinExistence type="predicted"/>
<reference evidence="2" key="1">
    <citation type="journal article" date="2021" name="PeerJ">
        <title>Extensive microbial diversity within the chicken gut microbiome revealed by metagenomics and culture.</title>
        <authorList>
            <person name="Gilroy R."/>
            <person name="Ravi A."/>
            <person name="Getino M."/>
            <person name="Pursley I."/>
            <person name="Horton D.L."/>
            <person name="Alikhan N.F."/>
            <person name="Baker D."/>
            <person name="Gharbi K."/>
            <person name="Hall N."/>
            <person name="Watson M."/>
            <person name="Adriaenssens E.M."/>
            <person name="Foster-Nyarko E."/>
            <person name="Jarju S."/>
            <person name="Secka A."/>
            <person name="Antonio M."/>
            <person name="Oren A."/>
            <person name="Chaudhuri R.R."/>
            <person name="La Ragione R."/>
            <person name="Hildebrand F."/>
            <person name="Pallen M.J."/>
        </authorList>
    </citation>
    <scope>NUCLEOTIDE SEQUENCE</scope>
    <source>
        <strain evidence="2">CHK169-2315</strain>
    </source>
</reference>
<dbReference type="Proteomes" id="UP000823937">
    <property type="component" value="Unassembled WGS sequence"/>
</dbReference>
<feature type="transmembrane region" description="Helical" evidence="1">
    <location>
        <begin position="95"/>
        <end position="115"/>
    </location>
</feature>
<keyword evidence="1" id="KW-0472">Membrane</keyword>
<reference evidence="2" key="2">
    <citation type="submission" date="2021-04" db="EMBL/GenBank/DDBJ databases">
        <authorList>
            <person name="Gilroy R."/>
        </authorList>
    </citation>
    <scope>NUCLEOTIDE SEQUENCE</scope>
    <source>
        <strain evidence="2">CHK169-2315</strain>
    </source>
</reference>
<keyword evidence="1" id="KW-1133">Transmembrane helix</keyword>
<sequence length="390" mass="44194">MKNYIFLIIILILISPSEVVAEESLTEKDIQIEKELLQSIPLEDIELYWETIQTEYGAYFTELTNKDIRDLIMQDGSFSLKNMAKGLFHYLFYEIWIQSTLLSQLLLLAILHLLLQAIQHAFLHETVSKVANFIVYIVILYISLQSFHHVFTYTKDTILMMNNFMIALLPILLSLLATSGQLLTAAFFHPTIIFLTHISGLLMTRLVLPFLYIGLLLTMVSHFNERFQATKLAHLFKHVSIGLISVFFTVFLTVLSIQGAVHTVQDGLLLKTTKFLSSNIIPIIGRTFTEATDTFLFAAQLLKNGVGIAGVVILVLIAIFPLIKIVIIAFLYKLAAALIQPLGNKEVSAMLQTVSQYMMFLFTCLLIVSFMFFISVVIMIVLSNIPLFLR</sequence>
<feature type="transmembrane region" description="Helical" evidence="1">
    <location>
        <begin position="200"/>
        <end position="220"/>
    </location>
</feature>
<feature type="transmembrane region" description="Helical" evidence="1">
    <location>
        <begin position="357"/>
        <end position="382"/>
    </location>
</feature>
<feature type="transmembrane region" description="Helical" evidence="1">
    <location>
        <begin position="127"/>
        <end position="144"/>
    </location>
</feature>